<dbReference type="AlphaFoldDB" id="A0A1E5V6S7"/>
<protein>
    <recommendedName>
        <fullName evidence="1">DUF1618 domain-containing protein</fullName>
    </recommendedName>
</protein>
<dbReference type="Proteomes" id="UP000095767">
    <property type="component" value="Unassembled WGS sequence"/>
</dbReference>
<name>A0A1E5V6S7_9POAL</name>
<gene>
    <name evidence="2" type="ORF">BAE44_0018118</name>
</gene>
<evidence type="ECO:0000259" key="1">
    <source>
        <dbReference type="Pfam" id="PF07762"/>
    </source>
</evidence>
<dbReference type="InterPro" id="IPR011676">
    <property type="entry name" value="DUF1618"/>
</dbReference>
<reference evidence="2 3" key="1">
    <citation type="submission" date="2016-09" db="EMBL/GenBank/DDBJ databases">
        <title>The draft genome of Dichanthelium oligosanthes: A C3 panicoid grass species.</title>
        <authorList>
            <person name="Studer A.J."/>
            <person name="Schnable J.C."/>
            <person name="Brutnell T.P."/>
        </authorList>
    </citation>
    <scope>NUCLEOTIDE SEQUENCE [LARGE SCALE GENOMIC DNA]</scope>
    <source>
        <strain evidence="3">cv. Kellogg 1175</strain>
        <tissue evidence="2">Leaf</tissue>
    </source>
</reference>
<sequence length="107" mass="11734">MRLIQLPPLTPTNKVAFRSSSNGTMMPPLDLIHDVTCTDGWFRFVEMEGSESDGDDSNTSTQFRWTVTMSKTTTCSVNWELCGTVNSTDLSPAGSCFLPGFGLEGHH</sequence>
<dbReference type="OrthoDB" id="609077at2759"/>
<dbReference type="Pfam" id="PF07762">
    <property type="entry name" value="DUF1618"/>
    <property type="match status" value="1"/>
</dbReference>
<proteinExistence type="predicted"/>
<evidence type="ECO:0000313" key="2">
    <source>
        <dbReference type="EMBL" id="OEL20863.1"/>
    </source>
</evidence>
<comment type="caution">
    <text evidence="2">The sequence shown here is derived from an EMBL/GenBank/DDBJ whole genome shotgun (WGS) entry which is preliminary data.</text>
</comment>
<evidence type="ECO:0000313" key="3">
    <source>
        <dbReference type="Proteomes" id="UP000095767"/>
    </source>
</evidence>
<keyword evidence="3" id="KW-1185">Reference proteome</keyword>
<organism evidence="2 3">
    <name type="scientific">Dichanthelium oligosanthes</name>
    <dbReference type="NCBI Taxonomy" id="888268"/>
    <lineage>
        <taxon>Eukaryota</taxon>
        <taxon>Viridiplantae</taxon>
        <taxon>Streptophyta</taxon>
        <taxon>Embryophyta</taxon>
        <taxon>Tracheophyta</taxon>
        <taxon>Spermatophyta</taxon>
        <taxon>Magnoliopsida</taxon>
        <taxon>Liliopsida</taxon>
        <taxon>Poales</taxon>
        <taxon>Poaceae</taxon>
        <taxon>PACMAD clade</taxon>
        <taxon>Panicoideae</taxon>
        <taxon>Panicodae</taxon>
        <taxon>Paniceae</taxon>
        <taxon>Dichantheliinae</taxon>
        <taxon>Dichanthelium</taxon>
    </lineage>
</organism>
<dbReference type="EMBL" id="LWDX02049498">
    <property type="protein sequence ID" value="OEL20863.1"/>
    <property type="molecule type" value="Genomic_DNA"/>
</dbReference>
<accession>A0A1E5V6S7</accession>
<feature type="domain" description="DUF1618" evidence="1">
    <location>
        <begin position="2"/>
        <end position="91"/>
    </location>
</feature>